<evidence type="ECO:0000256" key="7">
    <source>
        <dbReference type="ARBA" id="ARBA00023065"/>
    </source>
</evidence>
<dbReference type="GO" id="GO:0015986">
    <property type="term" value="P:proton motive force-driven ATP synthesis"/>
    <property type="evidence" value="ECO:0007669"/>
    <property type="project" value="InterPro"/>
</dbReference>
<dbReference type="EMBL" id="KV417501">
    <property type="protein sequence ID" value="KZP28925.1"/>
    <property type="molecule type" value="Genomic_DNA"/>
</dbReference>
<keyword evidence="4 11" id="KW-0138">CF(0)</keyword>
<evidence type="ECO:0000256" key="10">
    <source>
        <dbReference type="ARBA" id="ARBA00023310"/>
    </source>
</evidence>
<dbReference type="STRING" id="436010.A0A166S1S7"/>
<dbReference type="OrthoDB" id="2125027at2759"/>
<dbReference type="Proteomes" id="UP000076532">
    <property type="component" value="Unassembled WGS sequence"/>
</dbReference>
<keyword evidence="13" id="KW-1185">Reference proteome</keyword>
<name>A0A166S1S7_9AGAM</name>
<organism evidence="12 13">
    <name type="scientific">Athelia psychrophila</name>
    <dbReference type="NCBI Taxonomy" id="1759441"/>
    <lineage>
        <taxon>Eukaryota</taxon>
        <taxon>Fungi</taxon>
        <taxon>Dikarya</taxon>
        <taxon>Basidiomycota</taxon>
        <taxon>Agaricomycotina</taxon>
        <taxon>Agaricomycetes</taxon>
        <taxon>Agaricomycetidae</taxon>
        <taxon>Atheliales</taxon>
        <taxon>Atheliaceae</taxon>
        <taxon>Athelia</taxon>
    </lineage>
</organism>
<dbReference type="GO" id="GO:0015078">
    <property type="term" value="F:proton transmembrane transporter activity"/>
    <property type="evidence" value="ECO:0007669"/>
    <property type="project" value="InterPro"/>
</dbReference>
<evidence type="ECO:0000313" key="12">
    <source>
        <dbReference type="EMBL" id="KZP28925.1"/>
    </source>
</evidence>
<proteinExistence type="inferred from homology"/>
<comment type="function">
    <text evidence="11">Subunit e, of the mitochondrial membrane ATP synthase complex (F(1)F(0) ATP synthase or Complex V) that produces ATP from ADP in the presence of a proton gradient across the membrane which is generated by electron transport complexes of the respiratory chain. ATP synthase complex consist of a soluble F(1) head domain - the catalytic core - and a membrane F(1) domain - the membrane proton channel. These two domains are linked by a central stalk rotating inside the F(1) region and a stationary peripheral stalk. During catalysis, ATP synthesis in the catalytic domain of F(1) is coupled via a rotary mechanism of the central stalk subunits to proton translocation. In vivo, can only synthesize ATP although its ATP hydrolase activity can be activated artificially in vitro. Part of the complex F(0) domain.</text>
</comment>
<evidence type="ECO:0000313" key="13">
    <source>
        <dbReference type="Proteomes" id="UP000076532"/>
    </source>
</evidence>
<keyword evidence="6 11" id="KW-0999">Mitochondrion inner membrane</keyword>
<reference evidence="12 13" key="1">
    <citation type="journal article" date="2016" name="Mol. Biol. Evol.">
        <title>Comparative Genomics of Early-Diverging Mushroom-Forming Fungi Provides Insights into the Origins of Lignocellulose Decay Capabilities.</title>
        <authorList>
            <person name="Nagy L.G."/>
            <person name="Riley R."/>
            <person name="Tritt A."/>
            <person name="Adam C."/>
            <person name="Daum C."/>
            <person name="Floudas D."/>
            <person name="Sun H."/>
            <person name="Yadav J.S."/>
            <person name="Pangilinan J."/>
            <person name="Larsson K.H."/>
            <person name="Matsuura K."/>
            <person name="Barry K."/>
            <person name="Labutti K."/>
            <person name="Kuo R."/>
            <person name="Ohm R.A."/>
            <person name="Bhattacharya S.S."/>
            <person name="Shirouzu T."/>
            <person name="Yoshinaga Y."/>
            <person name="Martin F.M."/>
            <person name="Grigoriev I.V."/>
            <person name="Hibbett D.S."/>
        </authorList>
    </citation>
    <scope>NUCLEOTIDE SEQUENCE [LARGE SCALE GENOMIC DNA]</scope>
    <source>
        <strain evidence="12 13">CBS 109695</strain>
    </source>
</reference>
<dbReference type="InterPro" id="IPR008386">
    <property type="entry name" value="ATP_synth_F0_esu_mt"/>
</dbReference>
<comment type="subcellular location">
    <subcellularLocation>
        <location evidence="1 11">Mitochondrion inner membrane</location>
    </subcellularLocation>
</comment>
<comment type="subunit">
    <text evidence="11">F-type ATPases have 2 components, CF(1) - the catalytic core - and CF(0) - the membrane proton channel. CF(1) and CF(0) have multiple subunits.</text>
</comment>
<evidence type="ECO:0000256" key="2">
    <source>
        <dbReference type="ARBA" id="ARBA00007333"/>
    </source>
</evidence>
<keyword evidence="8 11" id="KW-0496">Mitochondrion</keyword>
<accession>A0A166S1S7</accession>
<evidence type="ECO:0000256" key="5">
    <source>
        <dbReference type="ARBA" id="ARBA00022781"/>
    </source>
</evidence>
<evidence type="ECO:0000256" key="11">
    <source>
        <dbReference type="RuleBase" id="RU367005"/>
    </source>
</evidence>
<evidence type="ECO:0000256" key="8">
    <source>
        <dbReference type="ARBA" id="ARBA00023128"/>
    </source>
</evidence>
<protein>
    <recommendedName>
        <fullName evidence="11">ATP synthase F(0) complex subunit e, mitochondrial</fullName>
    </recommendedName>
</protein>
<keyword evidence="3 11" id="KW-0813">Transport</keyword>
<gene>
    <name evidence="12" type="ORF">FIBSPDRAFT_852183</name>
</gene>
<dbReference type="Pfam" id="PF05680">
    <property type="entry name" value="ATP-synt_E"/>
    <property type="match status" value="1"/>
</dbReference>
<evidence type="ECO:0000256" key="1">
    <source>
        <dbReference type="ARBA" id="ARBA00004273"/>
    </source>
</evidence>
<keyword evidence="9" id="KW-0472">Membrane</keyword>
<evidence type="ECO:0000256" key="4">
    <source>
        <dbReference type="ARBA" id="ARBA00022547"/>
    </source>
</evidence>
<keyword evidence="10 11" id="KW-0066">ATP synthesis</keyword>
<evidence type="ECO:0000256" key="3">
    <source>
        <dbReference type="ARBA" id="ARBA00022448"/>
    </source>
</evidence>
<sequence>MVSATVNVARYTALATGVFYGIYHRNTLQKVHDERKEHHAIHQREHLIKEAKEAWKKKQAGPKDGGVVTNPEDPKFDLEKLFVKWEAEA</sequence>
<evidence type="ECO:0000256" key="6">
    <source>
        <dbReference type="ARBA" id="ARBA00022792"/>
    </source>
</evidence>
<evidence type="ECO:0000256" key="9">
    <source>
        <dbReference type="ARBA" id="ARBA00023136"/>
    </source>
</evidence>
<keyword evidence="7 11" id="KW-0406">Ion transport</keyword>
<dbReference type="AlphaFoldDB" id="A0A166S1S7"/>
<keyword evidence="5 11" id="KW-0375">Hydrogen ion transport</keyword>
<dbReference type="GO" id="GO:0005743">
    <property type="term" value="C:mitochondrial inner membrane"/>
    <property type="evidence" value="ECO:0007669"/>
    <property type="project" value="UniProtKB-SubCell"/>
</dbReference>
<comment type="similarity">
    <text evidence="2 11">Belongs to the ATPase e subunit family.</text>
</comment>
<dbReference type="GO" id="GO:0045259">
    <property type="term" value="C:proton-transporting ATP synthase complex"/>
    <property type="evidence" value="ECO:0007669"/>
    <property type="project" value="UniProtKB-UniRule"/>
</dbReference>